<organism evidence="1 2">
    <name type="scientific">Meripilus lineatus</name>
    <dbReference type="NCBI Taxonomy" id="2056292"/>
    <lineage>
        <taxon>Eukaryota</taxon>
        <taxon>Fungi</taxon>
        <taxon>Dikarya</taxon>
        <taxon>Basidiomycota</taxon>
        <taxon>Agaricomycotina</taxon>
        <taxon>Agaricomycetes</taxon>
        <taxon>Polyporales</taxon>
        <taxon>Meripilaceae</taxon>
        <taxon>Meripilus</taxon>
    </lineage>
</organism>
<protein>
    <submittedName>
        <fullName evidence="1">Uncharacterized protein</fullName>
    </submittedName>
</protein>
<name>A0AAD5YBL0_9APHY</name>
<evidence type="ECO:0000313" key="1">
    <source>
        <dbReference type="EMBL" id="KAJ3472470.1"/>
    </source>
</evidence>
<dbReference type="EMBL" id="JANAWD010002003">
    <property type="protein sequence ID" value="KAJ3472470.1"/>
    <property type="molecule type" value="Genomic_DNA"/>
</dbReference>
<dbReference type="Proteomes" id="UP001212997">
    <property type="component" value="Unassembled WGS sequence"/>
</dbReference>
<keyword evidence="2" id="KW-1185">Reference proteome</keyword>
<sequence>MKYIGKLTDYYKKYSKLALETNPAKISYLGAMYKEQGRDVLLMNIGDRVFEKLRINKLGDFIGEKIVQTLFLQRAGIPVEDALTLVRKQALYDKAGPNPTTELYEVWEKLKADKDANAMKELRLGRIAVIAALFGRVVQCVDHHDYDDTVLRGAEEGRSDDELEDGGGLFVGSWGVCGGVVGCWSR</sequence>
<accession>A0AAD5YBL0</accession>
<gene>
    <name evidence="1" type="ORF">NLI96_g13341</name>
</gene>
<comment type="caution">
    <text evidence="1">The sequence shown here is derived from an EMBL/GenBank/DDBJ whole genome shotgun (WGS) entry which is preliminary data.</text>
</comment>
<dbReference type="AlphaFoldDB" id="A0AAD5YBL0"/>
<reference evidence="1" key="1">
    <citation type="submission" date="2022-07" db="EMBL/GenBank/DDBJ databases">
        <title>Genome Sequence of Physisporinus lineatus.</title>
        <authorList>
            <person name="Buettner E."/>
        </authorList>
    </citation>
    <scope>NUCLEOTIDE SEQUENCE</scope>
    <source>
        <strain evidence="1">VT162</strain>
    </source>
</reference>
<evidence type="ECO:0000313" key="2">
    <source>
        <dbReference type="Proteomes" id="UP001212997"/>
    </source>
</evidence>
<proteinExistence type="predicted"/>